<gene>
    <name evidence="2" type="ORF">VZ95_17170</name>
</gene>
<protein>
    <submittedName>
        <fullName evidence="2">Uncharacterized protein</fullName>
    </submittedName>
</protein>
<organism evidence="2 3">
    <name type="scientific">Elstera litoralis</name>
    <dbReference type="NCBI Taxonomy" id="552518"/>
    <lineage>
        <taxon>Bacteria</taxon>
        <taxon>Pseudomonadati</taxon>
        <taxon>Pseudomonadota</taxon>
        <taxon>Alphaproteobacteria</taxon>
        <taxon>Rhodospirillales</taxon>
        <taxon>Rhodospirillaceae</taxon>
        <taxon>Elstera</taxon>
    </lineage>
</organism>
<keyword evidence="1" id="KW-1133">Transmembrane helix</keyword>
<evidence type="ECO:0000313" key="2">
    <source>
        <dbReference type="EMBL" id="KJV08533.1"/>
    </source>
</evidence>
<comment type="caution">
    <text evidence="2">The sequence shown here is derived from an EMBL/GenBank/DDBJ whole genome shotgun (WGS) entry which is preliminary data.</text>
</comment>
<proteinExistence type="predicted"/>
<feature type="non-terminal residue" evidence="2">
    <location>
        <position position="1"/>
    </location>
</feature>
<accession>A0A0F3IPP0</accession>
<keyword evidence="1" id="KW-0472">Membrane</keyword>
<dbReference type="AlphaFoldDB" id="A0A0F3IPP0"/>
<dbReference type="EMBL" id="LAJY01000543">
    <property type="protein sequence ID" value="KJV08533.1"/>
    <property type="molecule type" value="Genomic_DNA"/>
</dbReference>
<sequence length="81" mass="9694">FNPRFISMLIEYGLAKFEFLFIHHSLLMVIVYFSIFLICFYILHITIKNRLNAAIITLLLFSISQIFSRYGENLFFLYRSS</sequence>
<dbReference type="Proteomes" id="UP000033774">
    <property type="component" value="Unassembled WGS sequence"/>
</dbReference>
<evidence type="ECO:0000313" key="3">
    <source>
        <dbReference type="Proteomes" id="UP000033774"/>
    </source>
</evidence>
<keyword evidence="3" id="KW-1185">Reference proteome</keyword>
<keyword evidence="1" id="KW-0812">Transmembrane</keyword>
<evidence type="ECO:0000256" key="1">
    <source>
        <dbReference type="SAM" id="Phobius"/>
    </source>
</evidence>
<feature type="transmembrane region" description="Helical" evidence="1">
    <location>
        <begin position="51"/>
        <end position="71"/>
    </location>
</feature>
<feature type="transmembrane region" description="Helical" evidence="1">
    <location>
        <begin position="20"/>
        <end position="44"/>
    </location>
</feature>
<reference evidence="2 3" key="1">
    <citation type="submission" date="2015-03" db="EMBL/GenBank/DDBJ databases">
        <title>Draft genome sequence of Elstera litoralis.</title>
        <authorList>
            <person name="Rahalkar M.C."/>
            <person name="Dhakephalkar P.K."/>
            <person name="Pore S.D."/>
            <person name="Arora P."/>
            <person name="Kapse N.G."/>
            <person name="Pandit P.S."/>
        </authorList>
    </citation>
    <scope>NUCLEOTIDE SEQUENCE [LARGE SCALE GENOMIC DNA]</scope>
    <source>
        <strain evidence="2 3">Dia-1</strain>
    </source>
</reference>
<name>A0A0F3IPP0_9PROT</name>